<dbReference type="Pfam" id="PF01177">
    <property type="entry name" value="Asp_Glu_race"/>
    <property type="match status" value="1"/>
</dbReference>
<keyword evidence="2" id="KW-0413">Isomerase</keyword>
<dbReference type="AlphaFoldDB" id="A0A0R1PIS4"/>
<sequence length="237" mass="26776">MQQFFTILGGMGTLATESYVRLLDQRTPTHSDQDYLNYVVVNHATIPDRTSWILDHSKPNPTIPLIEDIKQQSQLNPAFFVLICNTAHYSYNQLQAATDIPILNMLQSTVDEIKKINPTAKRVGLLATDGTITSGLYDAYITKAGYEEVKPTPEIQAMTEDLIYNDIKKAGHSDGAKYHELVRKMIEEQHCDIVILGCTELSYAEEMDPETKYPVADSQSIIVDRSIERALQLRQKK</sequence>
<dbReference type="OrthoDB" id="9803739at2"/>
<gene>
    <name evidence="3" type="ORF">FD27_GL000019</name>
</gene>
<dbReference type="InterPro" id="IPR015942">
    <property type="entry name" value="Asp/Glu/hydantoin_racemase"/>
</dbReference>
<dbReference type="Proteomes" id="UP000051445">
    <property type="component" value="Unassembled WGS sequence"/>
</dbReference>
<protein>
    <submittedName>
        <fullName evidence="3">Aspartate racemase</fullName>
    </submittedName>
</protein>
<evidence type="ECO:0000313" key="4">
    <source>
        <dbReference type="Proteomes" id="UP000051445"/>
    </source>
</evidence>
<keyword evidence="4" id="KW-1185">Reference proteome</keyword>
<organism evidence="3 4">
    <name type="scientific">Limosilactobacillus frumenti DSM 13145</name>
    <dbReference type="NCBI Taxonomy" id="1423746"/>
    <lineage>
        <taxon>Bacteria</taxon>
        <taxon>Bacillati</taxon>
        <taxon>Bacillota</taxon>
        <taxon>Bacilli</taxon>
        <taxon>Lactobacillales</taxon>
        <taxon>Lactobacillaceae</taxon>
        <taxon>Limosilactobacillus</taxon>
    </lineage>
</organism>
<dbReference type="PROSITE" id="PS00923">
    <property type="entry name" value="ASP_GLU_RACEMASE_1"/>
    <property type="match status" value="1"/>
</dbReference>
<dbReference type="PANTHER" id="PTHR21198:SF7">
    <property type="entry name" value="ASPARTATE-GLUTAMATE RACEMASE FAMILY"/>
    <property type="match status" value="1"/>
</dbReference>
<accession>A0A0R1PIS4</accession>
<name>A0A0R1PIS4_9LACO</name>
<dbReference type="InterPro" id="IPR018187">
    <property type="entry name" value="Asp/Glu_racemase_AS_1"/>
</dbReference>
<comment type="caution">
    <text evidence="3">The sequence shown here is derived from an EMBL/GenBank/DDBJ whole genome shotgun (WGS) entry which is preliminary data.</text>
</comment>
<proteinExistence type="inferred from homology"/>
<dbReference type="STRING" id="1423746.FD27_GL000019"/>
<evidence type="ECO:0000313" key="3">
    <source>
        <dbReference type="EMBL" id="KRL28504.1"/>
    </source>
</evidence>
<dbReference type="SUPFAM" id="SSF53681">
    <property type="entry name" value="Aspartate/glutamate racemase"/>
    <property type="match status" value="2"/>
</dbReference>
<reference evidence="3 4" key="1">
    <citation type="journal article" date="2015" name="Genome Announc.">
        <title>Expanding the biotechnology potential of lactobacilli through comparative genomics of 213 strains and associated genera.</title>
        <authorList>
            <person name="Sun Z."/>
            <person name="Harris H.M."/>
            <person name="McCann A."/>
            <person name="Guo C."/>
            <person name="Argimon S."/>
            <person name="Zhang W."/>
            <person name="Yang X."/>
            <person name="Jeffery I.B."/>
            <person name="Cooney J.C."/>
            <person name="Kagawa T.F."/>
            <person name="Liu W."/>
            <person name="Song Y."/>
            <person name="Salvetti E."/>
            <person name="Wrobel A."/>
            <person name="Rasinkangas P."/>
            <person name="Parkhill J."/>
            <person name="Rea M.C."/>
            <person name="O'Sullivan O."/>
            <person name="Ritari J."/>
            <person name="Douillard F.P."/>
            <person name="Paul Ross R."/>
            <person name="Yang R."/>
            <person name="Briner A.E."/>
            <person name="Felis G.E."/>
            <person name="de Vos W.M."/>
            <person name="Barrangou R."/>
            <person name="Klaenhammer T.R."/>
            <person name="Caufield P.W."/>
            <person name="Cui Y."/>
            <person name="Zhang H."/>
            <person name="O'Toole P.W."/>
        </authorList>
    </citation>
    <scope>NUCLEOTIDE SEQUENCE [LARGE SCALE GENOMIC DNA]</scope>
    <source>
        <strain evidence="3 4">DSM 13145</strain>
    </source>
</reference>
<dbReference type="InterPro" id="IPR004380">
    <property type="entry name" value="Asp_race"/>
</dbReference>
<dbReference type="InterPro" id="IPR001920">
    <property type="entry name" value="Asp/Glu_race"/>
</dbReference>
<dbReference type="PATRIC" id="fig|1423746.3.peg.20"/>
<dbReference type="RefSeq" id="WP_057748288.1">
    <property type="nucleotide sequence ID" value="NZ_AZER01000005.1"/>
</dbReference>
<dbReference type="GO" id="GO:0047661">
    <property type="term" value="F:amino-acid racemase activity"/>
    <property type="evidence" value="ECO:0007669"/>
    <property type="project" value="InterPro"/>
</dbReference>
<dbReference type="PANTHER" id="PTHR21198">
    <property type="entry name" value="GLUTAMATE RACEMASE"/>
    <property type="match status" value="1"/>
</dbReference>
<evidence type="ECO:0000256" key="1">
    <source>
        <dbReference type="ARBA" id="ARBA00007847"/>
    </source>
</evidence>
<evidence type="ECO:0000256" key="2">
    <source>
        <dbReference type="ARBA" id="ARBA00023235"/>
    </source>
</evidence>
<comment type="similarity">
    <text evidence="1">Belongs to the aspartate/glutamate racemases family.</text>
</comment>
<dbReference type="Gene3D" id="3.40.50.1860">
    <property type="match status" value="2"/>
</dbReference>
<dbReference type="EMBL" id="AZER01000005">
    <property type="protein sequence ID" value="KRL28504.1"/>
    <property type="molecule type" value="Genomic_DNA"/>
</dbReference>
<dbReference type="NCBIfam" id="TIGR00035">
    <property type="entry name" value="asp_race"/>
    <property type="match status" value="1"/>
</dbReference>